<protein>
    <submittedName>
        <fullName evidence="2">Unannotated protein</fullName>
    </submittedName>
</protein>
<dbReference type="AlphaFoldDB" id="A0A6J7QME6"/>
<dbReference type="Pfam" id="PF03435">
    <property type="entry name" value="Sacchrp_dh_NADP"/>
    <property type="match status" value="1"/>
</dbReference>
<dbReference type="PANTHER" id="PTHR43781:SF1">
    <property type="entry name" value="SACCHAROPINE DEHYDROGENASE"/>
    <property type="match status" value="1"/>
</dbReference>
<name>A0A6J7QME6_9ZZZZ</name>
<dbReference type="Gene3D" id="3.40.50.720">
    <property type="entry name" value="NAD(P)-binding Rossmann-like Domain"/>
    <property type="match status" value="1"/>
</dbReference>
<dbReference type="InterPro" id="IPR036291">
    <property type="entry name" value="NAD(P)-bd_dom_sf"/>
</dbReference>
<dbReference type="EMBL" id="CAFBOZ010000260">
    <property type="protein sequence ID" value="CAB5018888.1"/>
    <property type="molecule type" value="Genomic_DNA"/>
</dbReference>
<sequence>MAPSQTRVLLFGATGYTGRLTALALAREGLRPVLVGRSREKLEGVVGEVLGQKSVAGGVEIADVSDPSSLAAVVRPGDVLVSTVGPFVSLGAAAVEAAIGAGARAYIDSTGEPPFIRRIFEEWGPRAAEAGVPLITAFGYDYVPGNLAAAMATADAVSAGTPPSRIDVGYFIKGTMAMSGGTAASAAGALTAPHFEYAGGHLVTVRGGHAWRGFTIDGTQWDGLSVGATEHFAVPRLSHSITDVNAYLGWAGKSTRIVSRMSAATSLLSRIRGADRAIGAVSARTAPAPGEGPTAEVRATSRTLAVAEAFDGIGRRVASAVVEGPSPYELTAELLAWAAAQAVAGNLTGSGALGPADAFGLGDDPIATRAQHLIDGCAGLGLLRVG</sequence>
<evidence type="ECO:0000313" key="2">
    <source>
        <dbReference type="EMBL" id="CAB5018888.1"/>
    </source>
</evidence>
<dbReference type="InterPro" id="IPR005097">
    <property type="entry name" value="Sacchrp_dh_NADP-bd"/>
</dbReference>
<organism evidence="2">
    <name type="scientific">freshwater metagenome</name>
    <dbReference type="NCBI Taxonomy" id="449393"/>
    <lineage>
        <taxon>unclassified sequences</taxon>
        <taxon>metagenomes</taxon>
        <taxon>ecological metagenomes</taxon>
    </lineage>
</organism>
<feature type="domain" description="Saccharopine dehydrogenase NADP binding" evidence="1">
    <location>
        <begin position="8"/>
        <end position="109"/>
    </location>
</feature>
<dbReference type="SUPFAM" id="SSF51735">
    <property type="entry name" value="NAD(P)-binding Rossmann-fold domains"/>
    <property type="match status" value="1"/>
</dbReference>
<proteinExistence type="predicted"/>
<accession>A0A6J7QME6</accession>
<dbReference type="PANTHER" id="PTHR43781">
    <property type="entry name" value="SACCHAROPINE DEHYDROGENASE"/>
    <property type="match status" value="1"/>
</dbReference>
<evidence type="ECO:0000259" key="1">
    <source>
        <dbReference type="Pfam" id="PF03435"/>
    </source>
</evidence>
<reference evidence="2" key="1">
    <citation type="submission" date="2020-05" db="EMBL/GenBank/DDBJ databases">
        <authorList>
            <person name="Chiriac C."/>
            <person name="Salcher M."/>
            <person name="Ghai R."/>
            <person name="Kavagutti S V."/>
        </authorList>
    </citation>
    <scope>NUCLEOTIDE SEQUENCE</scope>
</reference>
<gene>
    <name evidence="2" type="ORF">UFOPK3992_01591</name>
</gene>